<dbReference type="GO" id="GO:0008757">
    <property type="term" value="F:S-adenosylmethionine-dependent methyltransferase activity"/>
    <property type="evidence" value="ECO:0007669"/>
    <property type="project" value="UniProtKB-ARBA"/>
</dbReference>
<dbReference type="PANTHER" id="PTHR14614">
    <property type="entry name" value="HEPATOCELLULAR CARCINOMA-ASSOCIATED ANTIGEN"/>
    <property type="match status" value="1"/>
</dbReference>
<organism evidence="1 2">
    <name type="scientific">Penicillium canariense</name>
    <dbReference type="NCBI Taxonomy" id="189055"/>
    <lineage>
        <taxon>Eukaryota</taxon>
        <taxon>Fungi</taxon>
        <taxon>Dikarya</taxon>
        <taxon>Ascomycota</taxon>
        <taxon>Pezizomycotina</taxon>
        <taxon>Eurotiomycetes</taxon>
        <taxon>Eurotiomycetidae</taxon>
        <taxon>Eurotiales</taxon>
        <taxon>Aspergillaceae</taxon>
        <taxon>Penicillium</taxon>
    </lineage>
</organism>
<proteinExistence type="predicted"/>
<protein>
    <submittedName>
        <fullName evidence="1">Uncharacterized protein</fullName>
    </submittedName>
</protein>
<reference evidence="1" key="2">
    <citation type="journal article" date="2023" name="IMA Fungus">
        <title>Comparative genomic study of the Penicillium genus elucidates a diverse pangenome and 15 lateral gene transfer events.</title>
        <authorList>
            <person name="Petersen C."/>
            <person name="Sorensen T."/>
            <person name="Nielsen M.R."/>
            <person name="Sondergaard T.E."/>
            <person name="Sorensen J.L."/>
            <person name="Fitzpatrick D.A."/>
            <person name="Frisvad J.C."/>
            <person name="Nielsen K.L."/>
        </authorList>
    </citation>
    <scope>NUCLEOTIDE SEQUENCE</scope>
    <source>
        <strain evidence="1">IBT 26290</strain>
    </source>
</reference>
<dbReference type="AlphaFoldDB" id="A0A9W9LTJ4"/>
<reference evidence="1" key="1">
    <citation type="submission" date="2022-11" db="EMBL/GenBank/DDBJ databases">
        <authorList>
            <person name="Petersen C."/>
        </authorList>
    </citation>
    <scope>NUCLEOTIDE SEQUENCE</scope>
    <source>
        <strain evidence="1">IBT 26290</strain>
    </source>
</reference>
<dbReference type="OrthoDB" id="194386at2759"/>
<dbReference type="GO" id="GO:0005737">
    <property type="term" value="C:cytoplasm"/>
    <property type="evidence" value="ECO:0007669"/>
    <property type="project" value="TreeGrafter"/>
</dbReference>
<dbReference type="Pfam" id="PF10294">
    <property type="entry name" value="Methyltransf_16"/>
    <property type="match status" value="1"/>
</dbReference>
<dbReference type="Proteomes" id="UP001149163">
    <property type="component" value="Unassembled WGS sequence"/>
</dbReference>
<dbReference type="PANTHER" id="PTHR14614:SF130">
    <property type="entry name" value="PROTEIN-LYSINE N-METHYLTRANSFERASE EEF2KMT"/>
    <property type="match status" value="1"/>
</dbReference>
<dbReference type="InterPro" id="IPR019410">
    <property type="entry name" value="Methyltransf_16"/>
</dbReference>
<name>A0A9W9LTJ4_9EURO</name>
<dbReference type="GeneID" id="81422728"/>
<accession>A0A9W9LTJ4</accession>
<evidence type="ECO:0000313" key="2">
    <source>
        <dbReference type="Proteomes" id="UP001149163"/>
    </source>
</evidence>
<gene>
    <name evidence="1" type="ORF">N7482_001427</name>
</gene>
<dbReference type="EMBL" id="JAPQKN010000001">
    <property type="protein sequence ID" value="KAJ5175550.1"/>
    <property type="molecule type" value="Genomic_DNA"/>
</dbReference>
<dbReference type="InterPro" id="IPR029063">
    <property type="entry name" value="SAM-dependent_MTases_sf"/>
</dbReference>
<dbReference type="Gene3D" id="3.40.50.150">
    <property type="entry name" value="Vaccinia Virus protein VP39"/>
    <property type="match status" value="1"/>
</dbReference>
<dbReference type="SUPFAM" id="SSF53335">
    <property type="entry name" value="S-adenosyl-L-methionine-dependent methyltransferases"/>
    <property type="match status" value="1"/>
</dbReference>
<dbReference type="RefSeq" id="XP_056547158.1">
    <property type="nucleotide sequence ID" value="XM_056683552.1"/>
</dbReference>
<keyword evidence="2" id="KW-1185">Reference proteome</keyword>
<dbReference type="CDD" id="cd02440">
    <property type="entry name" value="AdoMet_MTases"/>
    <property type="match status" value="1"/>
</dbReference>
<evidence type="ECO:0000313" key="1">
    <source>
        <dbReference type="EMBL" id="KAJ5175550.1"/>
    </source>
</evidence>
<sequence length="332" mass="36939">MADQVRKLAAQYFQLVDPAQLDLPPGNVLVRSAVQDALYERMFDESLAPLPPAAYRTRVLKLVTARIEESIVDPDQDELSDNLMNSLGTLVAQPKPSALEQVQQLSHVKYTAPLPSPLTGDREVTTIESRGLLLSGRTTGNRTWEAALHLGSFLCSPAGEALVRGKRVIELGAGTGFLSLLCARHLGARGVVASDREPVLIENMRECVRFNHDGEKPFPFHPAAWDWGTPLEKTGDLEEFVEGGGIETYDADIIPPLLSTVRDLFENYYLEEFIISVTLRNERTFQTFWDGCEQNAFKVETLPYESTPSESQSGFFHSTDIPIRTYRISKAL</sequence>
<comment type="caution">
    <text evidence="1">The sequence shown here is derived from an EMBL/GenBank/DDBJ whole genome shotgun (WGS) entry which is preliminary data.</text>
</comment>